<evidence type="ECO:0000256" key="1">
    <source>
        <dbReference type="ARBA" id="ARBA00004123"/>
    </source>
</evidence>
<dbReference type="PANTHER" id="PTHR31313:SF81">
    <property type="entry name" value="TY1 ENHANCER ACTIVATOR"/>
    <property type="match status" value="1"/>
</dbReference>
<dbReference type="SMART" id="SM00066">
    <property type="entry name" value="GAL4"/>
    <property type="match status" value="1"/>
</dbReference>
<dbReference type="RefSeq" id="XP_013313015.1">
    <property type="nucleotide sequence ID" value="XM_013457561.1"/>
</dbReference>
<evidence type="ECO:0000256" key="4">
    <source>
        <dbReference type="ARBA" id="ARBA00023015"/>
    </source>
</evidence>
<keyword evidence="11" id="KW-1185">Reference proteome</keyword>
<dbReference type="PROSITE" id="PS50048">
    <property type="entry name" value="ZN2_CY6_FUNGAL_2"/>
    <property type="match status" value="1"/>
</dbReference>
<keyword evidence="7" id="KW-0539">Nucleus</keyword>
<dbReference type="GO" id="GO:0006351">
    <property type="term" value="P:DNA-templated transcription"/>
    <property type="evidence" value="ECO:0007669"/>
    <property type="project" value="InterPro"/>
</dbReference>
<keyword evidence="4" id="KW-0805">Transcription regulation</keyword>
<dbReference type="InterPro" id="IPR051615">
    <property type="entry name" value="Transcr_Regulatory_Elem"/>
</dbReference>
<dbReference type="InterPro" id="IPR007219">
    <property type="entry name" value="XnlR_reg_dom"/>
</dbReference>
<dbReference type="Proteomes" id="UP000054342">
    <property type="component" value="Unassembled WGS sequence"/>
</dbReference>
<evidence type="ECO:0000256" key="7">
    <source>
        <dbReference type="ARBA" id="ARBA00023242"/>
    </source>
</evidence>
<dbReference type="Pfam" id="PF04082">
    <property type="entry name" value="Fungal_trans"/>
    <property type="match status" value="1"/>
</dbReference>
<keyword evidence="5" id="KW-0238">DNA-binding</keyword>
<dbReference type="GO" id="GO:0005634">
    <property type="term" value="C:nucleus"/>
    <property type="evidence" value="ECO:0007669"/>
    <property type="project" value="UniProtKB-SubCell"/>
</dbReference>
<dbReference type="CDD" id="cd00067">
    <property type="entry name" value="GAL4"/>
    <property type="match status" value="1"/>
</dbReference>
<proteinExistence type="predicted"/>
<keyword evidence="2" id="KW-0479">Metal-binding</keyword>
<dbReference type="OrthoDB" id="2154091at2759"/>
<evidence type="ECO:0000313" key="11">
    <source>
        <dbReference type="Proteomes" id="UP000054342"/>
    </source>
</evidence>
<keyword evidence="3" id="KW-0862">Zinc</keyword>
<reference evidence="10 11" key="1">
    <citation type="submission" date="2015-01" db="EMBL/GenBank/DDBJ databases">
        <title>The Genome Sequence of Exophiala xenobiotica CBS118157.</title>
        <authorList>
            <consortium name="The Broad Institute Genomics Platform"/>
            <person name="Cuomo C."/>
            <person name="de Hoog S."/>
            <person name="Gorbushina A."/>
            <person name="Stielow B."/>
            <person name="Teixiera M."/>
            <person name="Abouelleil A."/>
            <person name="Chapman S.B."/>
            <person name="Priest M."/>
            <person name="Young S.K."/>
            <person name="Wortman J."/>
            <person name="Nusbaum C."/>
            <person name="Birren B."/>
        </authorList>
    </citation>
    <scope>NUCLEOTIDE SEQUENCE [LARGE SCALE GENOMIC DNA]</scope>
    <source>
        <strain evidence="10 11">CBS 118157</strain>
    </source>
</reference>
<dbReference type="GeneID" id="25329975"/>
<accession>A0A0D2BJ48</accession>
<dbReference type="AlphaFoldDB" id="A0A0D2BJ48"/>
<feature type="domain" description="Zn(2)-C6 fungal-type" evidence="9">
    <location>
        <begin position="25"/>
        <end position="55"/>
    </location>
</feature>
<dbReference type="GO" id="GO:0008270">
    <property type="term" value="F:zinc ion binding"/>
    <property type="evidence" value="ECO:0007669"/>
    <property type="project" value="InterPro"/>
</dbReference>
<dbReference type="HOGENOM" id="CLU_007003_7_1_1"/>
<name>A0A0D2BJ48_9EURO</name>
<dbReference type="SUPFAM" id="SSF57701">
    <property type="entry name" value="Zn2/Cys6 DNA-binding domain"/>
    <property type="match status" value="1"/>
</dbReference>
<gene>
    <name evidence="10" type="ORF">PV05_08067</name>
</gene>
<evidence type="ECO:0000256" key="3">
    <source>
        <dbReference type="ARBA" id="ARBA00022833"/>
    </source>
</evidence>
<dbReference type="CDD" id="cd12148">
    <property type="entry name" value="fungal_TF_MHR"/>
    <property type="match status" value="1"/>
</dbReference>
<organism evidence="10 11">
    <name type="scientific">Exophiala xenobiotica</name>
    <dbReference type="NCBI Taxonomy" id="348802"/>
    <lineage>
        <taxon>Eukaryota</taxon>
        <taxon>Fungi</taxon>
        <taxon>Dikarya</taxon>
        <taxon>Ascomycota</taxon>
        <taxon>Pezizomycotina</taxon>
        <taxon>Eurotiomycetes</taxon>
        <taxon>Chaetothyriomycetidae</taxon>
        <taxon>Chaetothyriales</taxon>
        <taxon>Herpotrichiellaceae</taxon>
        <taxon>Exophiala</taxon>
    </lineage>
</organism>
<evidence type="ECO:0000256" key="6">
    <source>
        <dbReference type="ARBA" id="ARBA00023163"/>
    </source>
</evidence>
<comment type="subcellular location">
    <subcellularLocation>
        <location evidence="1">Nucleus</location>
    </subcellularLocation>
</comment>
<evidence type="ECO:0000256" key="8">
    <source>
        <dbReference type="SAM" id="MobiDB-lite"/>
    </source>
</evidence>
<evidence type="ECO:0000256" key="5">
    <source>
        <dbReference type="ARBA" id="ARBA00023125"/>
    </source>
</evidence>
<dbReference type="PANTHER" id="PTHR31313">
    <property type="entry name" value="TY1 ENHANCER ACTIVATOR"/>
    <property type="match status" value="1"/>
</dbReference>
<dbReference type="GO" id="GO:0003677">
    <property type="term" value="F:DNA binding"/>
    <property type="evidence" value="ECO:0007669"/>
    <property type="project" value="UniProtKB-KW"/>
</dbReference>
<dbReference type="SMART" id="SM00906">
    <property type="entry name" value="Fungal_trans"/>
    <property type="match status" value="1"/>
</dbReference>
<sequence>MFPSTYVSPLGQMSQKSARQRVSVACTACRIRRTRCDGQLPECGTCCRTRKQCEYPYETERRKPPTKRYIEALHARIELLEQQLQSQQQPGHPAAAPGFIDRHHDQAARLGDQEFQSTIPPAERTDPEASADGDPVGDLIDTVGQLSIAEDGQLRYFGAPSYFNLLRSAPHVTTTSPEQDNHGRDIPIPGNYLDIGLSLQSQKHLLDLYWRWQNPWQYLVHRTAFSRAVERGIYDDYCTPLLLRCILSLAARYCDHPEARLDPGDGNTAGELLAIQAKDILSIEIEHPSTSTAAALAIMALREMSVNKESLGWTYIGMAVRIAYNLGLNLDCQKWVDQGKISEEQAEIRRITWWGCYLLDKLFTIGLGRPSMICERDITAPKPALLKEEEFVPWKTNEGELPTEAPASRCVTTMRYITTIFQLACPALDEIYAPNSELSWAEKEELVAKTYVDLTGQYSNLPSILKLPHSTKTPLPAHIYSLHIQYHTVLILLHRPFLRRERQPPHLSAEKPSTSHHHHICTSSAETISTILRAYRSNYTLRRIPISTVHAVGTASVILLLDATSHDAKMSHAAIRLLNFNMTCLQEMSTAWTWSLRSIRSLQILAEKWAVNENLHAQSDQKPTVPAPAAMTTTDMDVEGFGGFNDLGPEMGTDPLDAFASTILDAGPENIDWLLAFDGRESDPQMDYAFFAQDLWGMGPS</sequence>
<dbReference type="InterPro" id="IPR001138">
    <property type="entry name" value="Zn2Cys6_DnaBD"/>
</dbReference>
<evidence type="ECO:0000259" key="9">
    <source>
        <dbReference type="PROSITE" id="PS50048"/>
    </source>
</evidence>
<evidence type="ECO:0000256" key="2">
    <source>
        <dbReference type="ARBA" id="ARBA00022723"/>
    </source>
</evidence>
<dbReference type="EMBL" id="KN847321">
    <property type="protein sequence ID" value="KIW52431.1"/>
    <property type="molecule type" value="Genomic_DNA"/>
</dbReference>
<feature type="region of interest" description="Disordered" evidence="8">
    <location>
        <begin position="118"/>
        <end position="137"/>
    </location>
</feature>
<dbReference type="PROSITE" id="PS00463">
    <property type="entry name" value="ZN2_CY6_FUNGAL_1"/>
    <property type="match status" value="1"/>
</dbReference>
<keyword evidence="6" id="KW-0804">Transcription</keyword>
<dbReference type="STRING" id="348802.A0A0D2BJ48"/>
<dbReference type="Gene3D" id="4.10.240.10">
    <property type="entry name" value="Zn(2)-C6 fungal-type DNA-binding domain"/>
    <property type="match status" value="1"/>
</dbReference>
<dbReference type="InterPro" id="IPR036864">
    <property type="entry name" value="Zn2-C6_fun-type_DNA-bd_sf"/>
</dbReference>
<dbReference type="Pfam" id="PF00172">
    <property type="entry name" value="Zn_clus"/>
    <property type="match status" value="1"/>
</dbReference>
<evidence type="ECO:0000313" key="10">
    <source>
        <dbReference type="EMBL" id="KIW52431.1"/>
    </source>
</evidence>
<dbReference type="GO" id="GO:0000981">
    <property type="term" value="F:DNA-binding transcription factor activity, RNA polymerase II-specific"/>
    <property type="evidence" value="ECO:0007669"/>
    <property type="project" value="InterPro"/>
</dbReference>
<protein>
    <recommendedName>
        <fullName evidence="9">Zn(2)-C6 fungal-type domain-containing protein</fullName>
    </recommendedName>
</protein>